<dbReference type="GO" id="GO:0005886">
    <property type="term" value="C:plasma membrane"/>
    <property type="evidence" value="ECO:0007669"/>
    <property type="project" value="TreeGrafter"/>
</dbReference>
<feature type="region of interest" description="Disordered" evidence="5">
    <location>
        <begin position="133"/>
        <end position="192"/>
    </location>
</feature>
<evidence type="ECO:0000313" key="7">
    <source>
        <dbReference type="EMBL" id="VBB32034.1"/>
    </source>
</evidence>
<evidence type="ECO:0000256" key="4">
    <source>
        <dbReference type="ARBA" id="ARBA00023136"/>
    </source>
</evidence>
<evidence type="ECO:0000259" key="6">
    <source>
        <dbReference type="Pfam" id="PF03522"/>
    </source>
</evidence>
<feature type="non-terminal residue" evidence="7">
    <location>
        <position position="1"/>
    </location>
</feature>
<evidence type="ECO:0000313" key="8">
    <source>
        <dbReference type="Proteomes" id="UP000276991"/>
    </source>
</evidence>
<name>A0A498SEP3_ACAVI</name>
<dbReference type="STRING" id="6277.A0A498SEP3"/>
<dbReference type="GO" id="GO:0055064">
    <property type="term" value="P:chloride ion homeostasis"/>
    <property type="evidence" value="ECO:0007669"/>
    <property type="project" value="TreeGrafter"/>
</dbReference>
<evidence type="ECO:0000256" key="1">
    <source>
        <dbReference type="ARBA" id="ARBA00004141"/>
    </source>
</evidence>
<evidence type="ECO:0000256" key="5">
    <source>
        <dbReference type="SAM" id="MobiDB-lite"/>
    </source>
</evidence>
<dbReference type="GO" id="GO:0055075">
    <property type="term" value="P:potassium ion homeostasis"/>
    <property type="evidence" value="ECO:0007669"/>
    <property type="project" value="TreeGrafter"/>
</dbReference>
<dbReference type="OrthoDB" id="2020542at2759"/>
<keyword evidence="8" id="KW-1185">Reference proteome</keyword>
<dbReference type="Pfam" id="PF03522">
    <property type="entry name" value="SLC12"/>
    <property type="match status" value="1"/>
</dbReference>
<dbReference type="GO" id="GO:0007268">
    <property type="term" value="P:chemical synaptic transmission"/>
    <property type="evidence" value="ECO:0007669"/>
    <property type="project" value="TreeGrafter"/>
</dbReference>
<reference evidence="7 8" key="1">
    <citation type="submission" date="2018-08" db="EMBL/GenBank/DDBJ databases">
        <authorList>
            <person name="Laetsch R D."/>
            <person name="Stevens L."/>
            <person name="Kumar S."/>
            <person name="Blaxter L. M."/>
        </authorList>
    </citation>
    <scope>NUCLEOTIDE SEQUENCE [LARGE SCALE GENOMIC DNA]</scope>
</reference>
<dbReference type="InterPro" id="IPR018491">
    <property type="entry name" value="SLC12_C"/>
</dbReference>
<dbReference type="PANTHER" id="PTHR11827">
    <property type="entry name" value="SOLUTE CARRIER FAMILY 12, CATION COTRANSPORTERS"/>
    <property type="match status" value="1"/>
</dbReference>
<keyword evidence="2" id="KW-0812">Transmembrane</keyword>
<dbReference type="GO" id="GO:0045202">
    <property type="term" value="C:synapse"/>
    <property type="evidence" value="ECO:0007669"/>
    <property type="project" value="GOC"/>
</dbReference>
<evidence type="ECO:0000256" key="3">
    <source>
        <dbReference type="ARBA" id="ARBA00022989"/>
    </source>
</evidence>
<dbReference type="Proteomes" id="UP000276991">
    <property type="component" value="Unassembled WGS sequence"/>
</dbReference>
<dbReference type="InterPro" id="IPR004842">
    <property type="entry name" value="SLC12A_fam"/>
</dbReference>
<accession>A0A498SEP3</accession>
<dbReference type="PANTHER" id="PTHR11827:SF53">
    <property type="entry name" value="K+_CL-COTRANSPORTER"/>
    <property type="match status" value="1"/>
</dbReference>
<keyword evidence="3" id="KW-1133">Transmembrane helix</keyword>
<keyword evidence="4" id="KW-0472">Membrane</keyword>
<dbReference type="GO" id="GO:0006884">
    <property type="term" value="P:cell volume homeostasis"/>
    <property type="evidence" value="ECO:0007669"/>
    <property type="project" value="TreeGrafter"/>
</dbReference>
<organism evidence="7 8">
    <name type="scientific">Acanthocheilonema viteae</name>
    <name type="common">Filarial nematode worm</name>
    <name type="synonym">Dipetalonema viteae</name>
    <dbReference type="NCBI Taxonomy" id="6277"/>
    <lineage>
        <taxon>Eukaryota</taxon>
        <taxon>Metazoa</taxon>
        <taxon>Ecdysozoa</taxon>
        <taxon>Nematoda</taxon>
        <taxon>Chromadorea</taxon>
        <taxon>Rhabditida</taxon>
        <taxon>Spirurina</taxon>
        <taxon>Spiruromorpha</taxon>
        <taxon>Filarioidea</taxon>
        <taxon>Onchocercidae</taxon>
        <taxon>Acanthocheilonema</taxon>
    </lineage>
</organism>
<gene>
    <name evidence="7" type="ORF">NAV_LOCUS6825</name>
</gene>
<dbReference type="EMBL" id="UPTC01001507">
    <property type="protein sequence ID" value="VBB32034.1"/>
    <property type="molecule type" value="Genomic_DNA"/>
</dbReference>
<evidence type="ECO:0000256" key="2">
    <source>
        <dbReference type="ARBA" id="ARBA00022692"/>
    </source>
</evidence>
<feature type="domain" description="SLC12A transporter C-terminal" evidence="6">
    <location>
        <begin position="57"/>
        <end position="292"/>
    </location>
</feature>
<feature type="compositionally biased region" description="Basic and acidic residues" evidence="5">
    <location>
        <begin position="145"/>
        <end position="157"/>
    </location>
</feature>
<sequence length="292" mass="32896">NTLLLSWPVHTHGSSREAIDSEYHTFTDKLHVGVATDMCLVVAKDIVNFPVSAIRLVGTIDVYWIVQDGGLCILIAYLLIQSKVWRGCKLRVIAIAQEMDNNTKLQADLQKYVYQLRIDARIMPLVLAEMKQNGKLNSDDNDTDSETRGKNDDKSGDNDNEETPTPSKEKVSAMKKAVSSLEKMPSNHDEKRVTIAESKNEIVEENESGGRDKKFRMLDKKKVRKMHTAVRLNELILANSADSQLVLLNLPKPPVAKEGLDDYMHYLEVLSDKIPRILFIRGTGKEVITTYS</sequence>
<dbReference type="GO" id="GO:0015379">
    <property type="term" value="F:potassium:chloride symporter activity"/>
    <property type="evidence" value="ECO:0007669"/>
    <property type="project" value="TreeGrafter"/>
</dbReference>
<proteinExistence type="predicted"/>
<comment type="subcellular location">
    <subcellularLocation>
        <location evidence="1">Membrane</location>
        <topology evidence="1">Multi-pass membrane protein</topology>
    </subcellularLocation>
</comment>
<dbReference type="GO" id="GO:1990573">
    <property type="term" value="P:potassium ion import across plasma membrane"/>
    <property type="evidence" value="ECO:0007669"/>
    <property type="project" value="TreeGrafter"/>
</dbReference>
<dbReference type="AlphaFoldDB" id="A0A498SEP3"/>
<protein>
    <recommendedName>
        <fullName evidence="6">SLC12A transporter C-terminal domain-containing protein</fullName>
    </recommendedName>
</protein>